<dbReference type="AlphaFoldDB" id="A0A1Q9HGV8"/>
<feature type="transmembrane region" description="Helical" evidence="8">
    <location>
        <begin position="147"/>
        <end position="169"/>
    </location>
</feature>
<dbReference type="InterPro" id="IPR058130">
    <property type="entry name" value="PEA_transf_C"/>
</dbReference>
<dbReference type="Proteomes" id="UP000186313">
    <property type="component" value="Unassembled WGS sequence"/>
</dbReference>
<dbReference type="PANTHER" id="PTHR30443:SF0">
    <property type="entry name" value="PHOSPHOETHANOLAMINE TRANSFERASE EPTA"/>
    <property type="match status" value="1"/>
</dbReference>
<feature type="transmembrane region" description="Helical" evidence="8">
    <location>
        <begin position="113"/>
        <end position="135"/>
    </location>
</feature>
<feature type="domain" description="Sulfatase N-terminal" evidence="9">
    <location>
        <begin position="230"/>
        <end position="519"/>
    </location>
</feature>
<comment type="subcellular location">
    <subcellularLocation>
        <location evidence="1">Cell inner membrane</location>
        <topology evidence="1">Multi-pass membrane protein</topology>
    </subcellularLocation>
</comment>
<dbReference type="NCBIfam" id="NF008619">
    <property type="entry name" value="PRK11598.1"/>
    <property type="match status" value="1"/>
</dbReference>
<evidence type="ECO:0000256" key="3">
    <source>
        <dbReference type="ARBA" id="ARBA00022519"/>
    </source>
</evidence>
<feature type="domain" description="Phosphoethanolamine transferase N-terminal" evidence="10">
    <location>
        <begin position="52"/>
        <end position="202"/>
    </location>
</feature>
<comment type="caution">
    <text evidence="11">The sequence shown here is derived from an EMBL/GenBank/DDBJ whole genome shotgun (WGS) entry which is preliminary data.</text>
</comment>
<dbReference type="Pfam" id="PF00884">
    <property type="entry name" value="Sulfatase"/>
    <property type="match status" value="1"/>
</dbReference>
<feature type="transmembrane region" description="Helical" evidence="8">
    <location>
        <begin position="46"/>
        <end position="65"/>
    </location>
</feature>
<dbReference type="NCBIfam" id="NF028537">
    <property type="entry name" value="P_eth_NH2_trans"/>
    <property type="match status" value="1"/>
</dbReference>
<keyword evidence="7 8" id="KW-0472">Membrane</keyword>
<keyword evidence="2" id="KW-1003">Cell membrane</keyword>
<evidence type="ECO:0000259" key="10">
    <source>
        <dbReference type="Pfam" id="PF08019"/>
    </source>
</evidence>
<dbReference type="GO" id="GO:0016776">
    <property type="term" value="F:phosphotransferase activity, phosphate group as acceptor"/>
    <property type="evidence" value="ECO:0007669"/>
    <property type="project" value="TreeGrafter"/>
</dbReference>
<keyword evidence="6 8" id="KW-1133">Transmembrane helix</keyword>
<accession>A0A1Q9HGV8</accession>
<dbReference type="STRING" id="1381081.BIY22_20425"/>
<keyword evidence="3" id="KW-0997">Cell inner membrane</keyword>
<dbReference type="GO" id="GO:0005886">
    <property type="term" value="C:plasma membrane"/>
    <property type="evidence" value="ECO:0007669"/>
    <property type="project" value="UniProtKB-SubCell"/>
</dbReference>
<evidence type="ECO:0000256" key="2">
    <source>
        <dbReference type="ARBA" id="ARBA00022475"/>
    </source>
</evidence>
<dbReference type="SUPFAM" id="SSF53649">
    <property type="entry name" value="Alkaline phosphatase-like"/>
    <property type="match status" value="1"/>
</dbReference>
<dbReference type="EMBL" id="MJMJ01000017">
    <property type="protein sequence ID" value="OLQ89171.1"/>
    <property type="molecule type" value="Genomic_DNA"/>
</dbReference>
<keyword evidence="5 8" id="KW-0812">Transmembrane</keyword>
<evidence type="ECO:0000259" key="9">
    <source>
        <dbReference type="Pfam" id="PF00884"/>
    </source>
</evidence>
<dbReference type="CDD" id="cd16017">
    <property type="entry name" value="LptA"/>
    <property type="match status" value="1"/>
</dbReference>
<organism evidence="11 12">
    <name type="scientific">Vibrio panuliri</name>
    <dbReference type="NCBI Taxonomy" id="1381081"/>
    <lineage>
        <taxon>Bacteria</taxon>
        <taxon>Pseudomonadati</taxon>
        <taxon>Pseudomonadota</taxon>
        <taxon>Gammaproteobacteria</taxon>
        <taxon>Vibrionales</taxon>
        <taxon>Vibrionaceae</taxon>
        <taxon>Vibrio</taxon>
    </lineage>
</organism>
<protein>
    <submittedName>
        <fullName evidence="11">Phosphoethanolamine transferase EptA</fullName>
    </submittedName>
</protein>
<dbReference type="GO" id="GO:0009244">
    <property type="term" value="P:lipopolysaccharide core region biosynthetic process"/>
    <property type="evidence" value="ECO:0007669"/>
    <property type="project" value="TreeGrafter"/>
</dbReference>
<dbReference type="InterPro" id="IPR017850">
    <property type="entry name" value="Alkaline_phosphatase_core_sf"/>
</dbReference>
<evidence type="ECO:0000256" key="7">
    <source>
        <dbReference type="ARBA" id="ARBA00023136"/>
    </source>
</evidence>
<sequence>MKIRLNSITYTMLVAAFFASMQNIAFWERLAAIFHTMPNASFGFKLSLPFMMFAIMNVLFTLLIWPLIHRIVVPFLIVASAGATYAMTQYGVVFNYGMIVSVIETDIGEATSYLSWSVCFWFFALAVVPLLLVSQSKIRFYSLGRELLLKTVNIIASLLIVTCVASLYFKDYASLFRNHKELASAINPTNYITATVRVANNRLYEANQPFVQIGLDAQNSNLANSRKNLMVLVIGETARAENSAFNGYEKETNAFLAKQDGVINYPNVTSCGTCTAVSVPCMFSNMSKANYSASQARNQEGLLDILQHAGINVLWKNNNSGCKGACDRVTYIDARDTNNKRYCQWGSCYDGILLEGLEQHISSLKEDAVIVLHLLGSHGPTYYKRYPEEFKRFTPTCNTADIQNCSREALMNTYDNSLLYTDYLLSEVIDILQQHENNFNTSMLYVSDHGESLGENGVYLHGLPAAIAPESQTHVPMVTWLSKHTLVKHGLEQRCLEQAAQQPISHDNFFHSVLGLMDITTSEYQPELDIFSSCTTQQHKATQ</sequence>
<proteinExistence type="predicted"/>
<evidence type="ECO:0000256" key="4">
    <source>
        <dbReference type="ARBA" id="ARBA00022679"/>
    </source>
</evidence>
<dbReference type="Pfam" id="PF08019">
    <property type="entry name" value="EptA_B_N"/>
    <property type="match status" value="1"/>
</dbReference>
<name>A0A1Q9HGV8_9VIBR</name>
<evidence type="ECO:0000313" key="11">
    <source>
        <dbReference type="EMBL" id="OLQ89171.1"/>
    </source>
</evidence>
<evidence type="ECO:0000256" key="6">
    <source>
        <dbReference type="ARBA" id="ARBA00022989"/>
    </source>
</evidence>
<reference evidence="11 12" key="1">
    <citation type="submission" date="2016-09" db="EMBL/GenBank/DDBJ databases">
        <title>Genomic Taxonomy of the Vibrionaceae.</title>
        <authorList>
            <person name="Gonzalez-Castillo A."/>
            <person name="Gomez-Gil B."/>
            <person name="Enciso-Ibarra K."/>
        </authorList>
    </citation>
    <scope>NUCLEOTIDE SEQUENCE [LARGE SCALE GENOMIC DNA]</scope>
    <source>
        <strain evidence="11 12">CAIM 703</strain>
    </source>
</reference>
<dbReference type="InterPro" id="IPR040423">
    <property type="entry name" value="PEA_transferase"/>
</dbReference>
<dbReference type="InterPro" id="IPR012549">
    <property type="entry name" value="EptA-like_N"/>
</dbReference>
<evidence type="ECO:0000256" key="1">
    <source>
        <dbReference type="ARBA" id="ARBA00004429"/>
    </source>
</evidence>
<feature type="transmembrane region" description="Helical" evidence="8">
    <location>
        <begin position="72"/>
        <end position="93"/>
    </location>
</feature>
<dbReference type="Gene3D" id="3.40.720.10">
    <property type="entry name" value="Alkaline Phosphatase, subunit A"/>
    <property type="match status" value="1"/>
</dbReference>
<dbReference type="InterPro" id="IPR000917">
    <property type="entry name" value="Sulfatase_N"/>
</dbReference>
<keyword evidence="4 11" id="KW-0808">Transferase</keyword>
<dbReference type="OrthoDB" id="9786870at2"/>
<evidence type="ECO:0000256" key="5">
    <source>
        <dbReference type="ARBA" id="ARBA00022692"/>
    </source>
</evidence>
<feature type="transmembrane region" description="Helical" evidence="8">
    <location>
        <begin position="7"/>
        <end position="26"/>
    </location>
</feature>
<evidence type="ECO:0000256" key="8">
    <source>
        <dbReference type="SAM" id="Phobius"/>
    </source>
</evidence>
<gene>
    <name evidence="11" type="ORF">BIY22_20425</name>
</gene>
<dbReference type="RefSeq" id="WP_075708956.1">
    <property type="nucleotide sequence ID" value="NZ_MJMJ01000017.1"/>
</dbReference>
<evidence type="ECO:0000313" key="12">
    <source>
        <dbReference type="Proteomes" id="UP000186313"/>
    </source>
</evidence>
<dbReference type="PANTHER" id="PTHR30443">
    <property type="entry name" value="INNER MEMBRANE PROTEIN"/>
    <property type="match status" value="1"/>
</dbReference>